<dbReference type="CDD" id="cd07335">
    <property type="entry name" value="M48B_HtpX_like"/>
    <property type="match status" value="1"/>
</dbReference>
<name>A0AAJ0U0L9_9GAMM</name>
<dbReference type="RefSeq" id="WP_200343841.1">
    <property type="nucleotide sequence ID" value="NZ_NRSJ01000001.1"/>
</dbReference>
<dbReference type="Gene3D" id="3.30.2010.10">
    <property type="entry name" value="Metalloproteases ('zincins'), catalytic domain"/>
    <property type="match status" value="1"/>
</dbReference>
<feature type="transmembrane region" description="Helical" evidence="12">
    <location>
        <begin position="38"/>
        <end position="61"/>
    </location>
</feature>
<dbReference type="EC" id="3.4.24.-" evidence="12"/>
<comment type="similarity">
    <text evidence="2 12">Belongs to the peptidase M48B family.</text>
</comment>
<feature type="transmembrane region" description="Helical" evidence="12">
    <location>
        <begin position="157"/>
        <end position="175"/>
    </location>
</feature>
<comment type="caution">
    <text evidence="14">The sequence shown here is derived from an EMBL/GenBank/DDBJ whole genome shotgun (WGS) entry which is preliminary data.</text>
</comment>
<keyword evidence="3 12" id="KW-1003">Cell membrane</keyword>
<proteinExistence type="inferred from homology"/>
<dbReference type="NCBIfam" id="NF003965">
    <property type="entry name" value="PRK05457.1"/>
    <property type="match status" value="1"/>
</dbReference>
<keyword evidence="7 12" id="KW-0378">Hydrolase</keyword>
<feature type="transmembrane region" description="Helical" evidence="12">
    <location>
        <begin position="195"/>
        <end position="219"/>
    </location>
</feature>
<evidence type="ECO:0000256" key="4">
    <source>
        <dbReference type="ARBA" id="ARBA00022670"/>
    </source>
</evidence>
<feature type="binding site" evidence="12">
    <location>
        <position position="224"/>
    </location>
    <ligand>
        <name>Zn(2+)</name>
        <dbReference type="ChEBI" id="CHEBI:29105"/>
        <note>catalytic</note>
    </ligand>
</feature>
<keyword evidence="8 12" id="KW-0862">Zinc</keyword>
<feature type="binding site" evidence="12">
    <location>
        <position position="151"/>
    </location>
    <ligand>
        <name>Zn(2+)</name>
        <dbReference type="ChEBI" id="CHEBI:29105"/>
        <note>catalytic</note>
    </ligand>
</feature>
<evidence type="ECO:0000256" key="6">
    <source>
        <dbReference type="ARBA" id="ARBA00022723"/>
    </source>
</evidence>
<evidence type="ECO:0000256" key="10">
    <source>
        <dbReference type="ARBA" id="ARBA00023049"/>
    </source>
</evidence>
<reference evidence="14" key="2">
    <citation type="journal article" date="2020" name="Microorganisms">
        <title>Osmotic Adaptation and Compatible Solute Biosynthesis of Phototrophic Bacteria as Revealed from Genome Analyses.</title>
        <authorList>
            <person name="Imhoff J.F."/>
            <person name="Rahn T."/>
            <person name="Kunzel S."/>
            <person name="Keller A."/>
            <person name="Neulinger S.C."/>
        </authorList>
    </citation>
    <scope>NUCLEOTIDE SEQUENCE</scope>
    <source>
        <strain evidence="14">DSM 11080</strain>
    </source>
</reference>
<dbReference type="GO" id="GO:0006508">
    <property type="term" value="P:proteolysis"/>
    <property type="evidence" value="ECO:0007669"/>
    <property type="project" value="UniProtKB-KW"/>
</dbReference>
<feature type="binding site" evidence="12">
    <location>
        <position position="147"/>
    </location>
    <ligand>
        <name>Zn(2+)</name>
        <dbReference type="ChEBI" id="CHEBI:29105"/>
        <note>catalytic</note>
    </ligand>
</feature>
<evidence type="ECO:0000256" key="8">
    <source>
        <dbReference type="ARBA" id="ARBA00022833"/>
    </source>
</evidence>
<keyword evidence="5 12" id="KW-0812">Transmembrane</keyword>
<dbReference type="Pfam" id="PF01435">
    <property type="entry name" value="Peptidase_M48"/>
    <property type="match status" value="1"/>
</dbReference>
<keyword evidence="15" id="KW-1185">Reference proteome</keyword>
<evidence type="ECO:0000313" key="14">
    <source>
        <dbReference type="EMBL" id="MBK1703149.1"/>
    </source>
</evidence>
<keyword evidence="12" id="KW-0346">Stress response</keyword>
<evidence type="ECO:0000256" key="9">
    <source>
        <dbReference type="ARBA" id="ARBA00022989"/>
    </source>
</evidence>
<dbReference type="EMBL" id="NRSJ01000001">
    <property type="protein sequence ID" value="MBK1703149.1"/>
    <property type="molecule type" value="Genomic_DNA"/>
</dbReference>
<dbReference type="InterPro" id="IPR022919">
    <property type="entry name" value="Pept_M48_protease_HtpX"/>
</dbReference>
<evidence type="ECO:0000256" key="7">
    <source>
        <dbReference type="ARBA" id="ARBA00022801"/>
    </source>
</evidence>
<evidence type="ECO:0000256" key="3">
    <source>
        <dbReference type="ARBA" id="ARBA00022475"/>
    </source>
</evidence>
<evidence type="ECO:0000256" key="11">
    <source>
        <dbReference type="ARBA" id="ARBA00023136"/>
    </source>
</evidence>
<keyword evidence="9 12" id="KW-1133">Transmembrane helix</keyword>
<gene>
    <name evidence="12" type="primary">htpX</name>
    <name evidence="14" type="ORF">CKO40_00925</name>
</gene>
<dbReference type="InterPro" id="IPR001915">
    <property type="entry name" value="Peptidase_M48"/>
</dbReference>
<evidence type="ECO:0000259" key="13">
    <source>
        <dbReference type="Pfam" id="PF01435"/>
    </source>
</evidence>
<dbReference type="PANTHER" id="PTHR43221">
    <property type="entry name" value="PROTEASE HTPX"/>
    <property type="match status" value="1"/>
</dbReference>
<keyword evidence="11 12" id="KW-0472">Membrane</keyword>
<dbReference type="Proteomes" id="UP001296776">
    <property type="component" value="Unassembled WGS sequence"/>
</dbReference>
<organism evidence="14 15">
    <name type="scientific">Halochromatium glycolicum</name>
    <dbReference type="NCBI Taxonomy" id="85075"/>
    <lineage>
        <taxon>Bacteria</taxon>
        <taxon>Pseudomonadati</taxon>
        <taxon>Pseudomonadota</taxon>
        <taxon>Gammaproteobacteria</taxon>
        <taxon>Chromatiales</taxon>
        <taxon>Chromatiaceae</taxon>
        <taxon>Halochromatium</taxon>
    </lineage>
</organism>
<feature type="domain" description="Peptidase M48" evidence="13">
    <location>
        <begin position="84"/>
        <end position="293"/>
    </location>
</feature>
<evidence type="ECO:0000256" key="5">
    <source>
        <dbReference type="ARBA" id="ARBA00022692"/>
    </source>
</evidence>
<sequence length="295" mass="32088">MMRILLFLGTNIAVLVVVSIVFRLLGIDGLLAANNVDLNLGALLVFAAVIGFSGSLISLFISKWMAKRSMGVQIIEQPSTPFEHWLVDLVRRQSEQAGIQMPEVGIFDQPDPNAFATGWNRNDALVAVSTGLLQHMNKDEIEAVVGHEISHVANGDMVTLALIQGVVNTFVVFLARVIGHTVDRVVFKNEEGYGIGYFVVSIVAEILLSILASMIVMWFSRFREYRADAGGARLAGREKMISALRALQRVHEPQDLPAGEFAAFGISGKIAQGLKAAFASHPPLEQRIAALQAAR</sequence>
<protein>
    <recommendedName>
        <fullName evidence="12">Protease HtpX</fullName>
        <ecNumber evidence="12">3.4.24.-</ecNumber>
    </recommendedName>
    <alternativeName>
        <fullName evidence="12">Heat shock protein HtpX</fullName>
    </alternativeName>
</protein>
<evidence type="ECO:0000256" key="1">
    <source>
        <dbReference type="ARBA" id="ARBA00004651"/>
    </source>
</evidence>
<dbReference type="InterPro" id="IPR050083">
    <property type="entry name" value="HtpX_protease"/>
</dbReference>
<keyword evidence="10 12" id="KW-0482">Metalloprotease</keyword>
<dbReference type="GO" id="GO:0005886">
    <property type="term" value="C:plasma membrane"/>
    <property type="evidence" value="ECO:0007669"/>
    <property type="project" value="UniProtKB-SubCell"/>
</dbReference>
<evidence type="ECO:0000256" key="2">
    <source>
        <dbReference type="ARBA" id="ARBA00009779"/>
    </source>
</evidence>
<reference evidence="14" key="1">
    <citation type="submission" date="2017-08" db="EMBL/GenBank/DDBJ databases">
        <authorList>
            <person name="Imhoff J.F."/>
            <person name="Rahn T."/>
            <person name="Kuenzel S."/>
            <person name="Neulinger S.C."/>
        </authorList>
    </citation>
    <scope>NUCLEOTIDE SEQUENCE</scope>
    <source>
        <strain evidence="14">DSM 11080</strain>
    </source>
</reference>
<dbReference type="AlphaFoldDB" id="A0AAJ0U0L9"/>
<dbReference type="GO" id="GO:0004222">
    <property type="term" value="F:metalloendopeptidase activity"/>
    <property type="evidence" value="ECO:0007669"/>
    <property type="project" value="UniProtKB-UniRule"/>
</dbReference>
<dbReference type="HAMAP" id="MF_00188">
    <property type="entry name" value="Pept_M48_protease_HtpX"/>
    <property type="match status" value="1"/>
</dbReference>
<dbReference type="GO" id="GO:0008270">
    <property type="term" value="F:zinc ion binding"/>
    <property type="evidence" value="ECO:0007669"/>
    <property type="project" value="UniProtKB-UniRule"/>
</dbReference>
<feature type="transmembrane region" description="Helical" evidence="12">
    <location>
        <begin position="5"/>
        <end position="26"/>
    </location>
</feature>
<accession>A0AAJ0U0L9</accession>
<evidence type="ECO:0000256" key="12">
    <source>
        <dbReference type="HAMAP-Rule" id="MF_00188"/>
    </source>
</evidence>
<feature type="active site" evidence="12">
    <location>
        <position position="148"/>
    </location>
</feature>
<comment type="cofactor">
    <cofactor evidence="12">
        <name>Zn(2+)</name>
        <dbReference type="ChEBI" id="CHEBI:29105"/>
    </cofactor>
    <text evidence="12">Binds 1 zinc ion per subunit.</text>
</comment>
<keyword evidence="4 12" id="KW-0645">Protease</keyword>
<evidence type="ECO:0000313" key="15">
    <source>
        <dbReference type="Proteomes" id="UP001296776"/>
    </source>
</evidence>
<dbReference type="PANTHER" id="PTHR43221:SF1">
    <property type="entry name" value="PROTEASE HTPX"/>
    <property type="match status" value="1"/>
</dbReference>
<keyword evidence="6 12" id="KW-0479">Metal-binding</keyword>
<comment type="subcellular location">
    <subcellularLocation>
        <location evidence="1 12">Cell membrane</location>
        <topology evidence="1 12">Multi-pass membrane protein</topology>
    </subcellularLocation>
</comment>